<dbReference type="InterPro" id="IPR004007">
    <property type="entry name" value="DhaL_dom"/>
</dbReference>
<dbReference type="Pfam" id="PF02734">
    <property type="entry name" value="Dak2"/>
    <property type="match status" value="1"/>
</dbReference>
<dbReference type="InterPro" id="IPR050861">
    <property type="entry name" value="Dihydroxyacetone_Kinase"/>
</dbReference>
<comment type="subunit">
    <text evidence="7">Homodimer. The dihydroxyacetone kinase complex is composed of a homodimer of DhaM, a homodimer of DhaK and the subunit DhaL.</text>
</comment>
<evidence type="ECO:0000256" key="6">
    <source>
        <dbReference type="ARBA" id="ARBA00022798"/>
    </source>
</evidence>
<name>A0A841KZW7_9FIRM</name>
<comment type="caution">
    <text evidence="10">The sequence shown here is derived from an EMBL/GenBank/DDBJ whole genome shotgun (WGS) entry which is preliminary data.</text>
</comment>
<gene>
    <name evidence="10" type="ORF">HNQ80_005028</name>
</gene>
<dbReference type="EMBL" id="JACHEN010000052">
    <property type="protein sequence ID" value="MBB6218853.1"/>
    <property type="molecule type" value="Genomic_DNA"/>
</dbReference>
<dbReference type="EC" id="2.7.1.121" evidence="3"/>
<comment type="pathway">
    <text evidence="2">Polyol metabolism; glycerol degradation.</text>
</comment>
<dbReference type="InterPro" id="IPR012737">
    <property type="entry name" value="DhaK_L_YcgS"/>
</dbReference>
<dbReference type="NCBIfam" id="TIGR02365">
    <property type="entry name" value="dha_L_ycgS"/>
    <property type="match status" value="1"/>
</dbReference>
<dbReference type="InterPro" id="IPR036117">
    <property type="entry name" value="DhaL_dom_sf"/>
</dbReference>
<comment type="function">
    <text evidence="8">ADP-binding subunit of the dihydroxyacetone kinase, which is responsible for the phosphoenolpyruvate (PEP)-dependent phosphorylation of dihydroxyacetone. DhaL-ADP is converted to DhaL-ATP via a phosphoryl group transfer from DhaM and transmits it to dihydroxyacetone binds to DhaK.</text>
</comment>
<accession>A0A841KZW7</accession>
<dbReference type="Gene3D" id="1.25.40.340">
    <property type="match status" value="1"/>
</dbReference>
<dbReference type="PANTHER" id="PTHR28629">
    <property type="entry name" value="TRIOKINASE/FMN CYCLASE"/>
    <property type="match status" value="1"/>
</dbReference>
<protein>
    <recommendedName>
        <fullName evidence="3">phosphoenolpyruvate--glycerone phosphotransferase</fullName>
        <ecNumber evidence="3">2.7.1.121</ecNumber>
    </recommendedName>
</protein>
<dbReference type="FunFam" id="1.25.40.340:FF:000002">
    <property type="entry name" value="Dihydroxyacetone kinase, L subunit"/>
    <property type="match status" value="1"/>
</dbReference>
<dbReference type="GO" id="GO:0047324">
    <property type="term" value="F:phosphoenolpyruvate-glycerone phosphotransferase activity"/>
    <property type="evidence" value="ECO:0007669"/>
    <property type="project" value="UniProtKB-EC"/>
</dbReference>
<evidence type="ECO:0000256" key="5">
    <source>
        <dbReference type="ARBA" id="ARBA00022777"/>
    </source>
</evidence>
<dbReference type="SMART" id="SM01120">
    <property type="entry name" value="Dak2"/>
    <property type="match status" value="1"/>
</dbReference>
<keyword evidence="5 10" id="KW-0418">Kinase</keyword>
<comment type="catalytic activity">
    <reaction evidence="1">
        <text>dihydroxyacetone + phosphoenolpyruvate = dihydroxyacetone phosphate + pyruvate</text>
        <dbReference type="Rhea" id="RHEA:18381"/>
        <dbReference type="ChEBI" id="CHEBI:15361"/>
        <dbReference type="ChEBI" id="CHEBI:16016"/>
        <dbReference type="ChEBI" id="CHEBI:57642"/>
        <dbReference type="ChEBI" id="CHEBI:58702"/>
        <dbReference type="EC" id="2.7.1.121"/>
    </reaction>
</comment>
<evidence type="ECO:0000259" key="9">
    <source>
        <dbReference type="PROSITE" id="PS51480"/>
    </source>
</evidence>
<feature type="domain" description="DhaL" evidence="9">
    <location>
        <begin position="4"/>
        <end position="204"/>
    </location>
</feature>
<dbReference type="AlphaFoldDB" id="A0A841KZW7"/>
<evidence type="ECO:0000256" key="1">
    <source>
        <dbReference type="ARBA" id="ARBA00001113"/>
    </source>
</evidence>
<evidence type="ECO:0000256" key="8">
    <source>
        <dbReference type="ARBA" id="ARBA00055771"/>
    </source>
</evidence>
<dbReference type="PROSITE" id="PS51480">
    <property type="entry name" value="DHAL"/>
    <property type="match status" value="1"/>
</dbReference>
<evidence type="ECO:0000313" key="11">
    <source>
        <dbReference type="Proteomes" id="UP000579281"/>
    </source>
</evidence>
<sequence length="210" mass="22570">MTRDQLMKVLEEIVVVVEENKEFFTDLDQAIGDGDHGINLNRGFKAVKEKLSSVRDKDCGTILKTVAMSLISTVGGASGPLYGTAFMKAGAVVAGKEEITVEDSIKIFDEAIQGIIARGKASCGDKTMLDALIPAFEAWKTAFEEGESIEDASQKMLEAAYQGVEYTKTIAANKGRANYLGERSIGHQDPGATSSYFMLKAIVDVMTKGA</sequence>
<organism evidence="10 11">
    <name type="scientific">Anaerosolibacter carboniphilus</name>
    <dbReference type="NCBI Taxonomy" id="1417629"/>
    <lineage>
        <taxon>Bacteria</taxon>
        <taxon>Bacillati</taxon>
        <taxon>Bacillota</taxon>
        <taxon>Clostridia</taxon>
        <taxon>Peptostreptococcales</taxon>
        <taxon>Thermotaleaceae</taxon>
        <taxon>Anaerosolibacter</taxon>
    </lineage>
</organism>
<dbReference type="GO" id="GO:0004371">
    <property type="term" value="F:glycerone kinase activity"/>
    <property type="evidence" value="ECO:0007669"/>
    <property type="project" value="InterPro"/>
</dbReference>
<evidence type="ECO:0000256" key="7">
    <source>
        <dbReference type="ARBA" id="ARBA00046577"/>
    </source>
</evidence>
<proteinExistence type="predicted"/>
<evidence type="ECO:0000256" key="3">
    <source>
        <dbReference type="ARBA" id="ARBA00012095"/>
    </source>
</evidence>
<dbReference type="SUPFAM" id="SSF101473">
    <property type="entry name" value="DhaL-like"/>
    <property type="match status" value="1"/>
</dbReference>
<keyword evidence="11" id="KW-1185">Reference proteome</keyword>
<evidence type="ECO:0000313" key="10">
    <source>
        <dbReference type="EMBL" id="MBB6218853.1"/>
    </source>
</evidence>
<dbReference type="GO" id="GO:0005829">
    <property type="term" value="C:cytosol"/>
    <property type="evidence" value="ECO:0007669"/>
    <property type="project" value="TreeGrafter"/>
</dbReference>
<dbReference type="PANTHER" id="PTHR28629:SF4">
    <property type="entry name" value="TRIOKINASE_FMN CYCLASE"/>
    <property type="match status" value="1"/>
</dbReference>
<dbReference type="RefSeq" id="WP_184313708.1">
    <property type="nucleotide sequence ID" value="NZ_JACHEN010000052.1"/>
</dbReference>
<dbReference type="GO" id="GO:0019563">
    <property type="term" value="P:glycerol catabolic process"/>
    <property type="evidence" value="ECO:0007669"/>
    <property type="project" value="TreeGrafter"/>
</dbReference>
<evidence type="ECO:0000256" key="4">
    <source>
        <dbReference type="ARBA" id="ARBA00022679"/>
    </source>
</evidence>
<keyword evidence="4 10" id="KW-0808">Transferase</keyword>
<keyword evidence="6" id="KW-0319">Glycerol metabolism</keyword>
<reference evidence="10 11" key="1">
    <citation type="submission" date="2020-08" db="EMBL/GenBank/DDBJ databases">
        <title>Genomic Encyclopedia of Type Strains, Phase IV (KMG-IV): sequencing the most valuable type-strain genomes for metagenomic binning, comparative biology and taxonomic classification.</title>
        <authorList>
            <person name="Goeker M."/>
        </authorList>
    </citation>
    <scope>NUCLEOTIDE SEQUENCE [LARGE SCALE GENOMIC DNA]</scope>
    <source>
        <strain evidence="10 11">DSM 103526</strain>
    </source>
</reference>
<evidence type="ECO:0000256" key="2">
    <source>
        <dbReference type="ARBA" id="ARBA00004745"/>
    </source>
</evidence>
<dbReference type="Proteomes" id="UP000579281">
    <property type="component" value="Unassembled WGS sequence"/>
</dbReference>